<dbReference type="Proteomes" id="UP000613177">
    <property type="component" value="Unassembled WGS sequence"/>
</dbReference>
<keyword evidence="4" id="KW-1000">Mitochondrion outer membrane</keyword>
<protein>
    <submittedName>
        <fullName evidence="13">Uncharacterized protein</fullName>
    </submittedName>
</protein>
<evidence type="ECO:0000256" key="11">
    <source>
        <dbReference type="SAM" id="MobiDB-lite"/>
    </source>
</evidence>
<evidence type="ECO:0000256" key="8">
    <source>
        <dbReference type="ARBA" id="ARBA00023136"/>
    </source>
</evidence>
<keyword evidence="2 12" id="KW-0812">Transmembrane</keyword>
<evidence type="ECO:0000256" key="2">
    <source>
        <dbReference type="ARBA" id="ARBA00022692"/>
    </source>
</evidence>
<feature type="compositionally biased region" description="Basic and acidic residues" evidence="11">
    <location>
        <begin position="57"/>
        <end position="71"/>
    </location>
</feature>
<dbReference type="Gene3D" id="1.25.40.10">
    <property type="entry name" value="Tetratricopeptide repeat domain"/>
    <property type="match status" value="2"/>
</dbReference>
<evidence type="ECO:0000256" key="1">
    <source>
        <dbReference type="ARBA" id="ARBA00004572"/>
    </source>
</evidence>
<feature type="repeat" description="TPR" evidence="10">
    <location>
        <begin position="357"/>
        <end position="390"/>
    </location>
</feature>
<dbReference type="PROSITE" id="PS50005">
    <property type="entry name" value="TPR"/>
    <property type="match status" value="5"/>
</dbReference>
<dbReference type="SMART" id="SM00028">
    <property type="entry name" value="TPR"/>
    <property type="match status" value="11"/>
</dbReference>
<dbReference type="GO" id="GO:0030150">
    <property type="term" value="P:protein import into mitochondrial matrix"/>
    <property type="evidence" value="ECO:0007669"/>
    <property type="project" value="TreeGrafter"/>
</dbReference>
<evidence type="ECO:0000256" key="4">
    <source>
        <dbReference type="ARBA" id="ARBA00022787"/>
    </source>
</evidence>
<feature type="transmembrane region" description="Helical" evidence="12">
    <location>
        <begin position="26"/>
        <end position="46"/>
    </location>
</feature>
<dbReference type="GO" id="GO:0005741">
    <property type="term" value="C:mitochondrial outer membrane"/>
    <property type="evidence" value="ECO:0007669"/>
    <property type="project" value="UniProtKB-SubCell"/>
</dbReference>
<dbReference type="Pfam" id="PF13414">
    <property type="entry name" value="TPR_11"/>
    <property type="match status" value="1"/>
</dbReference>
<keyword evidence="7" id="KW-0496">Mitochondrion</keyword>
<accession>A0A8H7SLW6</accession>
<evidence type="ECO:0000256" key="12">
    <source>
        <dbReference type="SAM" id="Phobius"/>
    </source>
</evidence>
<reference evidence="13" key="1">
    <citation type="submission" date="2021-01" db="EMBL/GenBank/DDBJ databases">
        <title>Metabolic potential, ecology and presence of endohyphal bacteria is reflected in genomic diversity of Mucoromycotina.</title>
        <authorList>
            <person name="Muszewska A."/>
            <person name="Okrasinska A."/>
            <person name="Steczkiewicz K."/>
            <person name="Drgas O."/>
            <person name="Orlowska M."/>
            <person name="Perlinska-Lenart U."/>
            <person name="Aleksandrzak-Piekarczyk T."/>
            <person name="Szatraj K."/>
            <person name="Zielenkiewicz U."/>
            <person name="Pilsyk S."/>
            <person name="Malc E."/>
            <person name="Mieczkowski P."/>
            <person name="Kruszewska J.S."/>
            <person name="Biernat P."/>
            <person name="Pawlowska J."/>
        </authorList>
    </citation>
    <scope>NUCLEOTIDE SEQUENCE</scope>
    <source>
        <strain evidence="13">WA0000018081</strain>
    </source>
</reference>
<feature type="repeat" description="TPR" evidence="10">
    <location>
        <begin position="459"/>
        <end position="492"/>
    </location>
</feature>
<evidence type="ECO:0000256" key="10">
    <source>
        <dbReference type="PROSITE-ProRule" id="PRU00339"/>
    </source>
</evidence>
<dbReference type="PANTHER" id="PTHR46208">
    <property type="entry name" value="MITOCHONDRIAL IMPORT RECEPTOR SUBUNIT TOM70"/>
    <property type="match status" value="1"/>
</dbReference>
<proteinExistence type="inferred from homology"/>
<dbReference type="InterPro" id="IPR019734">
    <property type="entry name" value="TPR_rpt"/>
</dbReference>
<dbReference type="PANTHER" id="PTHR46208:SF1">
    <property type="entry name" value="MITOCHONDRIAL IMPORT RECEPTOR SUBUNIT TOM70"/>
    <property type="match status" value="1"/>
</dbReference>
<dbReference type="AlphaFoldDB" id="A0A8H7SLW6"/>
<dbReference type="OrthoDB" id="2942533at2759"/>
<feature type="repeat" description="TPR" evidence="10">
    <location>
        <begin position="323"/>
        <end position="356"/>
    </location>
</feature>
<sequence length="596" mass="66123">MAPASSKVVETNTSDKLKKFFEDKDWKFYCAVAAGLTLAGAGAYYISAGGVSKKEKKKPESKKEPVAKRSVESTTTKTESTPVEETTTTTTTSTTTTETASPALDFTTLTEAEIADLSNEKRAEAAQSLKTKGNAKFSAKSYEEAAELYTLALQYKADPIFYSNRAACYANLGYNDRVIEDCNSALKLDPVYVKALNRRAHALEKKGDLENSLYDFTCVCILDAFKNDAASKAMERVLKLVSENRAKEIMKTKKPRLPSPTFVNAYLDSFRPVVQDLAGIPDEETGDAYYAKAYRFIAEKKYEEALEACEKAAELGCSRAYQAYAMNLMGTFAFLKGNTAEALDYFNKAIEADPKYVQSYIKRSSIYMERGDVETTFKQFEDAVAINPSDPDIYYHRGQVNYISGNYDAAAKDYTESIKLDDSFVYAHIQLGVVQYKLGSISSSMNTFNNTLKKFADSTDVHNYYGELLVDQQKLPEAIDMFGKAMTLDPKNPLPYINKAMLMYQVLGNTEEAIQLCKSALEVDPACDAAVASLAQILLEQGKPEEALKYYEMAINLARTEAELEHAISYVEATKTQTRFAKDFPDAAAKLKALRG</sequence>
<evidence type="ECO:0000256" key="6">
    <source>
        <dbReference type="ARBA" id="ARBA00022989"/>
    </source>
</evidence>
<comment type="similarity">
    <text evidence="9">Belongs to the Tom70 family.</text>
</comment>
<dbReference type="SUPFAM" id="SSF48452">
    <property type="entry name" value="TPR-like"/>
    <property type="match status" value="2"/>
</dbReference>
<comment type="subcellular location">
    <subcellularLocation>
        <location evidence="1">Mitochondrion outer membrane</location>
        <topology evidence="1">Single-pass membrane protein</topology>
    </subcellularLocation>
</comment>
<feature type="region of interest" description="Disordered" evidence="11">
    <location>
        <begin position="50"/>
        <end position="102"/>
    </location>
</feature>
<organism evidence="13 14">
    <name type="scientific">Thamnidium elegans</name>
    <dbReference type="NCBI Taxonomy" id="101142"/>
    <lineage>
        <taxon>Eukaryota</taxon>
        <taxon>Fungi</taxon>
        <taxon>Fungi incertae sedis</taxon>
        <taxon>Mucoromycota</taxon>
        <taxon>Mucoromycotina</taxon>
        <taxon>Mucoromycetes</taxon>
        <taxon>Mucorales</taxon>
        <taxon>Mucorineae</taxon>
        <taxon>Mucoraceae</taxon>
        <taxon>Thamnidium</taxon>
    </lineage>
</organism>
<dbReference type="InterPro" id="IPR011990">
    <property type="entry name" value="TPR-like_helical_dom_sf"/>
</dbReference>
<feature type="repeat" description="TPR" evidence="10">
    <location>
        <begin position="528"/>
        <end position="561"/>
    </location>
</feature>
<keyword evidence="6 12" id="KW-1133">Transmembrane helix</keyword>
<dbReference type="GO" id="GO:0008320">
    <property type="term" value="F:protein transmembrane transporter activity"/>
    <property type="evidence" value="ECO:0007669"/>
    <property type="project" value="TreeGrafter"/>
</dbReference>
<gene>
    <name evidence="13" type="ORF">INT48_006336</name>
</gene>
<evidence type="ECO:0000256" key="9">
    <source>
        <dbReference type="ARBA" id="ARBA00038030"/>
    </source>
</evidence>
<evidence type="ECO:0000256" key="3">
    <source>
        <dbReference type="ARBA" id="ARBA00022737"/>
    </source>
</evidence>
<evidence type="ECO:0000256" key="7">
    <source>
        <dbReference type="ARBA" id="ARBA00023128"/>
    </source>
</evidence>
<comment type="caution">
    <text evidence="13">The sequence shown here is derived from an EMBL/GenBank/DDBJ whole genome shotgun (WGS) entry which is preliminary data.</text>
</comment>
<evidence type="ECO:0000256" key="5">
    <source>
        <dbReference type="ARBA" id="ARBA00022803"/>
    </source>
</evidence>
<keyword evidence="8 12" id="KW-0472">Membrane</keyword>
<dbReference type="Pfam" id="PF13432">
    <property type="entry name" value="TPR_16"/>
    <property type="match status" value="1"/>
</dbReference>
<dbReference type="Pfam" id="PF14559">
    <property type="entry name" value="TPR_19"/>
    <property type="match status" value="1"/>
</dbReference>
<feature type="compositionally biased region" description="Low complexity" evidence="11">
    <location>
        <begin position="72"/>
        <end position="102"/>
    </location>
</feature>
<keyword evidence="3" id="KW-0677">Repeat</keyword>
<dbReference type="EMBL" id="JAEPRE010000185">
    <property type="protein sequence ID" value="KAG2230748.1"/>
    <property type="molecule type" value="Genomic_DNA"/>
</dbReference>
<name>A0A8H7SLW6_9FUNG</name>
<evidence type="ECO:0000313" key="13">
    <source>
        <dbReference type="EMBL" id="KAG2230748.1"/>
    </source>
</evidence>
<evidence type="ECO:0000313" key="14">
    <source>
        <dbReference type="Proteomes" id="UP000613177"/>
    </source>
</evidence>
<keyword evidence="5 10" id="KW-0802">TPR repeat</keyword>
<keyword evidence="14" id="KW-1185">Reference proteome</keyword>
<dbReference type="GO" id="GO:0045039">
    <property type="term" value="P:protein insertion into mitochondrial inner membrane"/>
    <property type="evidence" value="ECO:0007669"/>
    <property type="project" value="TreeGrafter"/>
</dbReference>
<feature type="repeat" description="TPR" evidence="10">
    <location>
        <begin position="391"/>
        <end position="424"/>
    </location>
</feature>
<dbReference type="GO" id="GO:0030943">
    <property type="term" value="F:mitochondrion targeting sequence binding"/>
    <property type="evidence" value="ECO:0007669"/>
    <property type="project" value="TreeGrafter"/>
</dbReference>